<dbReference type="InterPro" id="IPR054686">
    <property type="entry name" value="GSU3473-like"/>
</dbReference>
<dbReference type="EMBL" id="CP000698">
    <property type="protein sequence ID" value="ABQ25966.1"/>
    <property type="molecule type" value="Genomic_DNA"/>
</dbReference>
<dbReference type="HOGENOM" id="CLU_190609_1_0_7"/>
<name>A5GEW1_GEOUR</name>
<organism evidence="1 2">
    <name type="scientific">Geotalea uraniireducens (strain Rf4)</name>
    <name type="common">Geobacter uraniireducens</name>
    <dbReference type="NCBI Taxonomy" id="351605"/>
    <lineage>
        <taxon>Bacteria</taxon>
        <taxon>Pseudomonadati</taxon>
        <taxon>Thermodesulfobacteriota</taxon>
        <taxon>Desulfuromonadia</taxon>
        <taxon>Geobacterales</taxon>
        <taxon>Geobacteraceae</taxon>
        <taxon>Geotalea</taxon>
    </lineage>
</organism>
<proteinExistence type="predicted"/>
<evidence type="ECO:0000313" key="2">
    <source>
        <dbReference type="Proteomes" id="UP000006695"/>
    </source>
</evidence>
<sequence length="71" mass="8550">MKVMVRYDDESYDIVEDYCLEYLIRTGNITEFCRTDKWVKIGVDRIREDGLSYDKYQDKERRKAKLTNSGN</sequence>
<dbReference type="KEGG" id="gur:Gura_1776"/>
<dbReference type="AlphaFoldDB" id="A5GEW1"/>
<dbReference type="RefSeq" id="WP_011938672.1">
    <property type="nucleotide sequence ID" value="NC_009483.1"/>
</dbReference>
<reference evidence="1 2" key="1">
    <citation type="submission" date="2007-05" db="EMBL/GenBank/DDBJ databases">
        <title>Complete sequence of Geobacter uraniireducens Rf4.</title>
        <authorList>
            <consortium name="US DOE Joint Genome Institute"/>
            <person name="Copeland A."/>
            <person name="Lucas S."/>
            <person name="Lapidus A."/>
            <person name="Barry K."/>
            <person name="Detter J.C."/>
            <person name="Glavina del Rio T."/>
            <person name="Hammon N."/>
            <person name="Israni S."/>
            <person name="Dalin E."/>
            <person name="Tice H."/>
            <person name="Pitluck S."/>
            <person name="Chertkov O."/>
            <person name="Brettin T."/>
            <person name="Bruce D."/>
            <person name="Han C."/>
            <person name="Schmutz J."/>
            <person name="Larimer F."/>
            <person name="Land M."/>
            <person name="Hauser L."/>
            <person name="Kyrpides N."/>
            <person name="Mikhailova N."/>
            <person name="Shelobolina E."/>
            <person name="Aklujkar M."/>
            <person name="Lovley D."/>
            <person name="Richardson P."/>
        </authorList>
    </citation>
    <scope>NUCLEOTIDE SEQUENCE [LARGE SCALE GENOMIC DNA]</scope>
    <source>
        <strain evidence="1 2">Rf4</strain>
    </source>
</reference>
<protein>
    <submittedName>
        <fullName evidence="1">Uncharacterized protein</fullName>
    </submittedName>
</protein>
<dbReference type="NCBIfam" id="NF045719">
    <property type="entry name" value="GSU3473_fam"/>
    <property type="match status" value="1"/>
</dbReference>
<gene>
    <name evidence="1" type="ordered locus">Gura_1776</name>
</gene>
<dbReference type="OrthoDB" id="5405882at2"/>
<dbReference type="Proteomes" id="UP000006695">
    <property type="component" value="Chromosome"/>
</dbReference>
<accession>A5GEW1</accession>
<evidence type="ECO:0000313" key="1">
    <source>
        <dbReference type="EMBL" id="ABQ25966.1"/>
    </source>
</evidence>
<keyword evidence="2" id="KW-1185">Reference proteome</keyword>